<evidence type="ECO:0000256" key="2">
    <source>
        <dbReference type="ARBA" id="ARBA00022448"/>
    </source>
</evidence>
<dbReference type="InterPro" id="IPR027417">
    <property type="entry name" value="P-loop_NTPase"/>
</dbReference>
<dbReference type="SUPFAM" id="SSF52540">
    <property type="entry name" value="P-loop containing nucleoside triphosphate hydrolases"/>
    <property type="match status" value="1"/>
</dbReference>
<evidence type="ECO:0000313" key="6">
    <source>
        <dbReference type="EMBL" id="AOZ97763.1"/>
    </source>
</evidence>
<keyword evidence="7" id="KW-1185">Reference proteome</keyword>
<dbReference type="PROSITE" id="PS50893">
    <property type="entry name" value="ABC_TRANSPORTER_2"/>
    <property type="match status" value="1"/>
</dbReference>
<name>A0A1D9P5J4_9FIRM</name>
<sequence>MKTLKLDNITKIFGTNVVLDHVTEIFRNGEITAIVAPNGTGKSTLLNVISGMILPDEGCIEYNITNTNKGVSILLAGEKNLYVKNTVEENMKYFGIINGYSNSEIKEKIEQLMRIFPDYIDLKNIIVEKLSYGQKRIVALMTSLLIDRECILLDEVTEGLDEEHINEIKKVLKRIKDETIIILVSHDHDFIADISDRTIFLKNGTFVSECGRVGLEEFKEKYHEQYEKS</sequence>
<dbReference type="GO" id="GO:0005524">
    <property type="term" value="F:ATP binding"/>
    <property type="evidence" value="ECO:0007669"/>
    <property type="project" value="UniProtKB-KW"/>
</dbReference>
<evidence type="ECO:0000313" key="7">
    <source>
        <dbReference type="Proteomes" id="UP000179284"/>
    </source>
</evidence>
<dbReference type="KEGG" id="bhu:bhn_I2731"/>
<dbReference type="InterPro" id="IPR003593">
    <property type="entry name" value="AAA+_ATPase"/>
</dbReference>
<gene>
    <name evidence="6" type="ORF">bhn_I2731</name>
</gene>
<feature type="domain" description="ABC transporter" evidence="5">
    <location>
        <begin position="4"/>
        <end position="228"/>
    </location>
</feature>
<proteinExistence type="inferred from homology"/>
<dbReference type="PANTHER" id="PTHR42711:SF5">
    <property type="entry name" value="ABC TRANSPORTER ATP-BINDING PROTEIN NATA"/>
    <property type="match status" value="1"/>
</dbReference>
<dbReference type="AlphaFoldDB" id="A0A1D9P5J4"/>
<dbReference type="Pfam" id="PF00005">
    <property type="entry name" value="ABC_tran"/>
    <property type="match status" value="1"/>
</dbReference>
<evidence type="ECO:0000256" key="4">
    <source>
        <dbReference type="ARBA" id="ARBA00022840"/>
    </source>
</evidence>
<dbReference type="SMART" id="SM00382">
    <property type="entry name" value="AAA"/>
    <property type="match status" value="1"/>
</dbReference>
<evidence type="ECO:0000256" key="3">
    <source>
        <dbReference type="ARBA" id="ARBA00022741"/>
    </source>
</evidence>
<keyword evidence="2" id="KW-0813">Transport</keyword>
<dbReference type="Proteomes" id="UP000179284">
    <property type="component" value="Chromosome I"/>
</dbReference>
<accession>A0A1D9P5J4</accession>
<evidence type="ECO:0000256" key="1">
    <source>
        <dbReference type="ARBA" id="ARBA00005417"/>
    </source>
</evidence>
<organism evidence="6 7">
    <name type="scientific">Butyrivibrio hungatei</name>
    <dbReference type="NCBI Taxonomy" id="185008"/>
    <lineage>
        <taxon>Bacteria</taxon>
        <taxon>Bacillati</taxon>
        <taxon>Bacillota</taxon>
        <taxon>Clostridia</taxon>
        <taxon>Lachnospirales</taxon>
        <taxon>Lachnospiraceae</taxon>
        <taxon>Butyrivibrio</taxon>
    </lineage>
</organism>
<keyword evidence="4 6" id="KW-0067">ATP-binding</keyword>
<dbReference type="Gene3D" id="3.40.50.300">
    <property type="entry name" value="P-loop containing nucleotide triphosphate hydrolases"/>
    <property type="match status" value="1"/>
</dbReference>
<keyword evidence="3" id="KW-0547">Nucleotide-binding</keyword>
<dbReference type="GO" id="GO:0016887">
    <property type="term" value="F:ATP hydrolysis activity"/>
    <property type="evidence" value="ECO:0007669"/>
    <property type="project" value="InterPro"/>
</dbReference>
<reference evidence="7" key="1">
    <citation type="submission" date="2016-10" db="EMBL/GenBank/DDBJ databases">
        <title>The complete genome sequence of the rumen bacterium Butyrivibrio hungatei MB2003.</title>
        <authorList>
            <person name="Palevich N."/>
            <person name="Kelly W.J."/>
            <person name="Leahy S.C."/>
            <person name="Altermann E."/>
            <person name="Rakonjac J."/>
            <person name="Attwood G.T."/>
        </authorList>
    </citation>
    <scope>NUCLEOTIDE SEQUENCE [LARGE SCALE GENOMIC DNA]</scope>
    <source>
        <strain evidence="7">MB2003</strain>
    </source>
</reference>
<evidence type="ECO:0000259" key="5">
    <source>
        <dbReference type="PROSITE" id="PS50893"/>
    </source>
</evidence>
<dbReference type="InterPro" id="IPR050763">
    <property type="entry name" value="ABC_transporter_ATP-binding"/>
</dbReference>
<dbReference type="EMBL" id="CP017831">
    <property type="protein sequence ID" value="AOZ97763.1"/>
    <property type="molecule type" value="Genomic_DNA"/>
</dbReference>
<dbReference type="PANTHER" id="PTHR42711">
    <property type="entry name" value="ABC TRANSPORTER ATP-BINDING PROTEIN"/>
    <property type="match status" value="1"/>
</dbReference>
<comment type="similarity">
    <text evidence="1">Belongs to the ABC transporter superfamily.</text>
</comment>
<dbReference type="InterPro" id="IPR003439">
    <property type="entry name" value="ABC_transporter-like_ATP-bd"/>
</dbReference>
<protein>
    <submittedName>
        <fullName evidence="6">ABC transporter ATP-binding protein</fullName>
    </submittedName>
</protein>